<evidence type="ECO:0000256" key="6">
    <source>
        <dbReference type="ARBA" id="ARBA00023170"/>
    </source>
</evidence>
<dbReference type="GO" id="GO:0007399">
    <property type="term" value="P:nervous system development"/>
    <property type="evidence" value="ECO:0007669"/>
    <property type="project" value="TreeGrafter"/>
</dbReference>
<dbReference type="InterPro" id="IPR003438">
    <property type="entry name" value="GDNF_rcpt"/>
</dbReference>
<evidence type="ECO:0000256" key="2">
    <source>
        <dbReference type="ARBA" id="ARBA00005961"/>
    </source>
</evidence>
<dbReference type="GO" id="GO:0007169">
    <property type="term" value="P:cell surface receptor protein tyrosine kinase signaling pathway"/>
    <property type="evidence" value="ECO:0007669"/>
    <property type="project" value="UniProtKB-ARBA"/>
</dbReference>
<dbReference type="SUPFAM" id="SSF110035">
    <property type="entry name" value="GDNF receptor-like"/>
    <property type="match status" value="1"/>
</dbReference>
<evidence type="ECO:0000256" key="7">
    <source>
        <dbReference type="ARBA" id="ARBA00023180"/>
    </source>
</evidence>
<dbReference type="GO" id="GO:0009897">
    <property type="term" value="C:external side of plasma membrane"/>
    <property type="evidence" value="ECO:0007669"/>
    <property type="project" value="TreeGrafter"/>
</dbReference>
<evidence type="ECO:0000256" key="5">
    <source>
        <dbReference type="ARBA" id="ARBA00023136"/>
    </source>
</evidence>
<comment type="subcellular location">
    <subcellularLocation>
        <location evidence="1">Cell membrane</location>
    </subcellularLocation>
</comment>
<protein>
    <submittedName>
        <fullName evidence="10">GDNF family receptor alpha 3</fullName>
    </submittedName>
</protein>
<evidence type="ECO:0000313" key="10">
    <source>
        <dbReference type="Ensembl" id="ENSBOBP00000023361.1"/>
    </source>
</evidence>
<feature type="domain" description="GDNF/GAS1" evidence="9">
    <location>
        <begin position="103"/>
        <end position="214"/>
    </location>
</feature>
<keyword evidence="6" id="KW-0675">Receptor</keyword>
<dbReference type="GO" id="GO:0043235">
    <property type="term" value="C:receptor complex"/>
    <property type="evidence" value="ECO:0007669"/>
    <property type="project" value="TreeGrafter"/>
</dbReference>
<dbReference type="SMART" id="SM00907">
    <property type="entry name" value="GDNF"/>
    <property type="match status" value="2"/>
</dbReference>
<reference evidence="10" key="2">
    <citation type="submission" date="2025-09" db="UniProtKB">
        <authorList>
            <consortium name="Ensembl"/>
        </authorList>
    </citation>
    <scope>IDENTIFICATION</scope>
</reference>
<evidence type="ECO:0000313" key="11">
    <source>
        <dbReference type="Proteomes" id="UP000694567"/>
    </source>
</evidence>
<evidence type="ECO:0000256" key="8">
    <source>
        <dbReference type="SAM" id="MobiDB-lite"/>
    </source>
</evidence>
<comment type="similarity">
    <text evidence="2">Belongs to the GDNFR family.</text>
</comment>
<keyword evidence="4" id="KW-0732">Signal</keyword>
<keyword evidence="7" id="KW-0325">Glycoprotein</keyword>
<dbReference type="InterPro" id="IPR037193">
    <property type="entry name" value="GDNF_alpha"/>
</dbReference>
<evidence type="ECO:0000256" key="3">
    <source>
        <dbReference type="ARBA" id="ARBA00022475"/>
    </source>
</evidence>
<proteinExistence type="inferred from homology"/>
<dbReference type="GO" id="GO:0038023">
    <property type="term" value="F:signaling receptor activity"/>
    <property type="evidence" value="ECO:0007669"/>
    <property type="project" value="InterPro"/>
</dbReference>
<dbReference type="AlphaFoldDB" id="A0A8C0FTS0"/>
<dbReference type="Gene3D" id="1.10.220.110">
    <property type="entry name" value="GDNF binding domain"/>
    <property type="match status" value="1"/>
</dbReference>
<organism evidence="10 11">
    <name type="scientific">Bubo bubo</name>
    <name type="common">Eurasian eagle-owl</name>
    <name type="synonym">Strix bubo</name>
    <dbReference type="NCBI Taxonomy" id="30461"/>
    <lineage>
        <taxon>Eukaryota</taxon>
        <taxon>Metazoa</taxon>
        <taxon>Chordata</taxon>
        <taxon>Craniata</taxon>
        <taxon>Vertebrata</taxon>
        <taxon>Euteleostomi</taxon>
        <taxon>Archelosauria</taxon>
        <taxon>Archosauria</taxon>
        <taxon>Dinosauria</taxon>
        <taxon>Saurischia</taxon>
        <taxon>Theropoda</taxon>
        <taxon>Coelurosauria</taxon>
        <taxon>Aves</taxon>
        <taxon>Neognathae</taxon>
        <taxon>Neoaves</taxon>
        <taxon>Telluraves</taxon>
        <taxon>Strigiformes</taxon>
        <taxon>Strigidae</taxon>
        <taxon>Bubo</taxon>
    </lineage>
</organism>
<evidence type="ECO:0000256" key="4">
    <source>
        <dbReference type="ARBA" id="ARBA00022729"/>
    </source>
</evidence>
<sequence length="258" mass="29093">QRLPLAGDATNPCLKATHVCNLSKKCVRLRTEYASICTKGAGSEDTCDRRKCHRGLRNFFEKVSEDFTRRILFCPCQDELCGERRRKTIVPDCSFHSNTKPNCLWLLDSCLEDHICNCGYPCASPADCPRQGWPPPDLLPAQQTLRRLTRPGWPRRGSQPLRGNMPIAVEGTPMTPNYVSNSSVEVSLWCTCESSGNQKEKCDQILGMFESNRCLGKHQSFRRIRETAQHREIPILLISRSYSALLLRIVLSSPAVSP</sequence>
<dbReference type="PANTHER" id="PTHR10269">
    <property type="entry name" value="GDNF RECEPTOR ALPHA"/>
    <property type="match status" value="1"/>
</dbReference>
<feature type="domain" description="GDNF/GAS1" evidence="9">
    <location>
        <begin position="13"/>
        <end position="93"/>
    </location>
</feature>
<keyword evidence="3" id="KW-1003">Cell membrane</keyword>
<dbReference type="Pfam" id="PF02351">
    <property type="entry name" value="GDNF"/>
    <property type="match status" value="2"/>
</dbReference>
<evidence type="ECO:0000259" key="9">
    <source>
        <dbReference type="SMART" id="SM00907"/>
    </source>
</evidence>
<accession>A0A8C0FTS0</accession>
<dbReference type="Proteomes" id="UP000694567">
    <property type="component" value="Unplaced"/>
</dbReference>
<reference evidence="10" key="1">
    <citation type="submission" date="2025-08" db="UniProtKB">
        <authorList>
            <consortium name="Ensembl"/>
        </authorList>
    </citation>
    <scope>IDENTIFICATION</scope>
</reference>
<dbReference type="PRINTS" id="PR01316">
    <property type="entry name" value="GDNFRECEPTOR"/>
</dbReference>
<keyword evidence="5" id="KW-0472">Membrane</keyword>
<dbReference type="InterPro" id="IPR016017">
    <property type="entry name" value="GDNF/GAS1"/>
</dbReference>
<feature type="region of interest" description="Disordered" evidence="8">
    <location>
        <begin position="150"/>
        <end position="169"/>
    </location>
</feature>
<name>A0A8C0FTS0_BUBBB</name>
<evidence type="ECO:0000256" key="1">
    <source>
        <dbReference type="ARBA" id="ARBA00004236"/>
    </source>
</evidence>
<dbReference type="PANTHER" id="PTHR10269:SF15">
    <property type="entry name" value="GDNF FAMILY RECEPTOR ALPHA-3"/>
    <property type="match status" value="1"/>
</dbReference>
<keyword evidence="11" id="KW-1185">Reference proteome</keyword>
<dbReference type="Ensembl" id="ENSBOBT00000023874.1">
    <property type="protein sequence ID" value="ENSBOBP00000023361.1"/>
    <property type="gene ID" value="ENSBOBG00000013973.1"/>
</dbReference>